<feature type="transmembrane region" description="Helical" evidence="1">
    <location>
        <begin position="12"/>
        <end position="32"/>
    </location>
</feature>
<evidence type="ECO:0000256" key="1">
    <source>
        <dbReference type="SAM" id="Phobius"/>
    </source>
</evidence>
<keyword evidence="3" id="KW-1185">Reference proteome</keyword>
<proteinExistence type="predicted"/>
<organism evidence="2 3">
    <name type="scientific">Streptomyces indicus</name>
    <dbReference type="NCBI Taxonomy" id="417292"/>
    <lineage>
        <taxon>Bacteria</taxon>
        <taxon>Bacillati</taxon>
        <taxon>Actinomycetota</taxon>
        <taxon>Actinomycetes</taxon>
        <taxon>Kitasatosporales</taxon>
        <taxon>Streptomycetaceae</taxon>
        <taxon>Streptomyces</taxon>
    </lineage>
</organism>
<dbReference type="EMBL" id="FNFF01000016">
    <property type="protein sequence ID" value="SDL02744.1"/>
    <property type="molecule type" value="Genomic_DNA"/>
</dbReference>
<dbReference type="Proteomes" id="UP000199155">
    <property type="component" value="Unassembled WGS sequence"/>
</dbReference>
<evidence type="ECO:0000313" key="2">
    <source>
        <dbReference type="EMBL" id="SDL02744.1"/>
    </source>
</evidence>
<evidence type="ECO:0000313" key="3">
    <source>
        <dbReference type="Proteomes" id="UP000199155"/>
    </source>
</evidence>
<keyword evidence="1" id="KW-1133">Transmembrane helix</keyword>
<name>A0A1G9GQ09_9ACTN</name>
<protein>
    <submittedName>
        <fullName evidence="2">Uncharacterized protein</fullName>
    </submittedName>
</protein>
<dbReference type="OrthoDB" id="4035173at2"/>
<reference evidence="2 3" key="1">
    <citation type="submission" date="2016-10" db="EMBL/GenBank/DDBJ databases">
        <authorList>
            <person name="de Groot N.N."/>
        </authorList>
    </citation>
    <scope>NUCLEOTIDE SEQUENCE [LARGE SCALE GENOMIC DNA]</scope>
    <source>
        <strain evidence="2 3">CGMCC 4.5727</strain>
    </source>
</reference>
<dbReference type="AlphaFoldDB" id="A0A1G9GQ09"/>
<dbReference type="RefSeq" id="WP_093615820.1">
    <property type="nucleotide sequence ID" value="NZ_FNFF01000016.1"/>
</dbReference>
<gene>
    <name evidence="2" type="ORF">SAMN05421806_116138</name>
</gene>
<sequence>MGALKRHAVKFAAAAGALFLLAGGIFWFGGGYDRWSTGRLMEEACAGTLPVEDIRSLLGDRSLVAGNDVVEGALEGEETSLRVECILSRESEGNTGRPFADGSVAVTISGVPTLNPEDRAESLYPPAARSNLPPAPLGQGWNAVFAGSDSYDDDASATTSVLLDCAAGRSDLLVTAQVSQDDSTLDNPARRLAFARVATRTAAAASATWGCDAKLGRPLTDVPLPINEDEGVPLEETTGSCAGIPANGKRVTHAWEQRTGPAPYEECELGSGRDSHVYTLTAHYGPFAEEAAHRNFERHDTLDGRPWAQVKKGELYGHGHWTSALCTGSNRTALYTVHRHANAQPTQADTAYEQAALRAFAERSAEERGCEAPASPGE</sequence>
<dbReference type="STRING" id="417292.SAMN05421806_116138"/>
<keyword evidence="1" id="KW-0472">Membrane</keyword>
<accession>A0A1G9GQ09</accession>
<keyword evidence="1" id="KW-0812">Transmembrane</keyword>